<dbReference type="InterPro" id="IPR005840">
    <property type="entry name" value="Ribosomal_uS12_MeSTrfase_RimO"/>
</dbReference>
<comment type="caution">
    <text evidence="12">The sequence shown here is derived from an EMBL/GenBank/DDBJ whole genome shotgun (WGS) entry which is preliminary data.</text>
</comment>
<dbReference type="SMART" id="SM00729">
    <property type="entry name" value="Elp3"/>
    <property type="match status" value="1"/>
</dbReference>
<evidence type="ECO:0000256" key="8">
    <source>
        <dbReference type="HAMAP-Rule" id="MF_01865"/>
    </source>
</evidence>
<dbReference type="PROSITE" id="PS51918">
    <property type="entry name" value="RADICAL_SAM"/>
    <property type="match status" value="1"/>
</dbReference>
<evidence type="ECO:0000313" key="12">
    <source>
        <dbReference type="EMBL" id="MBC8519664.1"/>
    </source>
</evidence>
<dbReference type="CDD" id="cd01335">
    <property type="entry name" value="Radical_SAM"/>
    <property type="match status" value="1"/>
</dbReference>
<sequence length="437" mass="47981">MNSTPTIGFVSLGCPKATVDSERILSQIRAEGYRLANSYSKSDLVVVNTCGFIDAAIEESLDTIGEAMEQNGQVIVTGCLGGDRDKILSNYPNVLAVTGPNSTKEVMESIHATVPPPQDPLTKLLPDREVRLTPDHYAYLKISEGCNQHCSFCIIPSLRGKLVSRPIGEILGEAERLVESGVKELMVVSQDSAAYGADLRYRSEITGNGVLSTRITTLAEELGKLGIWIRLHYLYPYPVIDQLIPMMAEGKILPYLDVPLQHASPSILKTMRRPADSENALRRIEKWREICPDITIRSTFIVGFPGEGEAEFEELLNFLEDADLDRAGAFAYSPVEGAAANQLPNQVDPDIQQERLEQFMRVQSEISARKLQHRVSKTETIIIDSVTDEGAVGRSRGDAPEIDGEVHLPDITGLSCGDLVNVRIVAADEHDLEGELI</sequence>
<comment type="catalytic activity">
    <reaction evidence="8">
        <text>L-aspartate(89)-[ribosomal protein uS12]-hydrogen + (sulfur carrier)-SH + AH2 + 2 S-adenosyl-L-methionine = 3-methylsulfanyl-L-aspartate(89)-[ribosomal protein uS12]-hydrogen + (sulfur carrier)-H + 5'-deoxyadenosine + L-methionine + A + S-adenosyl-L-homocysteine + 2 H(+)</text>
        <dbReference type="Rhea" id="RHEA:37087"/>
        <dbReference type="Rhea" id="RHEA-COMP:10460"/>
        <dbReference type="Rhea" id="RHEA-COMP:10461"/>
        <dbReference type="Rhea" id="RHEA-COMP:14737"/>
        <dbReference type="Rhea" id="RHEA-COMP:14739"/>
        <dbReference type="ChEBI" id="CHEBI:13193"/>
        <dbReference type="ChEBI" id="CHEBI:15378"/>
        <dbReference type="ChEBI" id="CHEBI:17319"/>
        <dbReference type="ChEBI" id="CHEBI:17499"/>
        <dbReference type="ChEBI" id="CHEBI:29917"/>
        <dbReference type="ChEBI" id="CHEBI:29961"/>
        <dbReference type="ChEBI" id="CHEBI:57844"/>
        <dbReference type="ChEBI" id="CHEBI:57856"/>
        <dbReference type="ChEBI" id="CHEBI:59789"/>
        <dbReference type="ChEBI" id="CHEBI:64428"/>
        <dbReference type="ChEBI" id="CHEBI:73599"/>
        <dbReference type="EC" id="2.8.4.4"/>
    </reaction>
</comment>
<dbReference type="SFLD" id="SFLDG01061">
    <property type="entry name" value="methylthiotransferase"/>
    <property type="match status" value="1"/>
</dbReference>
<dbReference type="Pfam" id="PF04055">
    <property type="entry name" value="Radical_SAM"/>
    <property type="match status" value="1"/>
</dbReference>
<dbReference type="InterPro" id="IPR005839">
    <property type="entry name" value="Methylthiotransferase"/>
</dbReference>
<gene>
    <name evidence="8 12" type="primary">rimO</name>
    <name evidence="12" type="ORF">H8D24_04560</name>
</gene>
<feature type="binding site" evidence="8">
    <location>
        <position position="146"/>
    </location>
    <ligand>
        <name>[4Fe-4S] cluster</name>
        <dbReference type="ChEBI" id="CHEBI:49883"/>
        <label>2</label>
        <note>4Fe-4S-S-AdoMet</note>
    </ligand>
</feature>
<dbReference type="Pfam" id="PF00919">
    <property type="entry name" value="UPF0004"/>
    <property type="match status" value="1"/>
</dbReference>
<keyword evidence="12" id="KW-0689">Ribosomal protein</keyword>
<dbReference type="GO" id="GO:0005829">
    <property type="term" value="C:cytosol"/>
    <property type="evidence" value="ECO:0007669"/>
    <property type="project" value="TreeGrafter"/>
</dbReference>
<dbReference type="Gene3D" id="3.80.30.20">
    <property type="entry name" value="tm_1862 like domain"/>
    <property type="match status" value="1"/>
</dbReference>
<dbReference type="AlphaFoldDB" id="A0A8J6P3S7"/>
<dbReference type="InterPro" id="IPR002792">
    <property type="entry name" value="TRAM_dom"/>
</dbReference>
<dbReference type="GO" id="GO:0006400">
    <property type="term" value="P:tRNA modification"/>
    <property type="evidence" value="ECO:0007669"/>
    <property type="project" value="InterPro"/>
</dbReference>
<dbReference type="HAMAP" id="MF_01865">
    <property type="entry name" value="MTTase_RimO"/>
    <property type="match status" value="1"/>
</dbReference>
<dbReference type="InterPro" id="IPR012340">
    <property type="entry name" value="NA-bd_OB-fold"/>
</dbReference>
<dbReference type="InterPro" id="IPR007197">
    <property type="entry name" value="rSAM"/>
</dbReference>
<evidence type="ECO:0000259" key="11">
    <source>
        <dbReference type="PROSITE" id="PS51918"/>
    </source>
</evidence>
<keyword evidence="2 8" id="KW-0963">Cytoplasm</keyword>
<dbReference type="EMBL" id="JACNFK010000025">
    <property type="protein sequence ID" value="MBC8519664.1"/>
    <property type="molecule type" value="Genomic_DNA"/>
</dbReference>
<reference evidence="12 13" key="1">
    <citation type="submission" date="2020-08" db="EMBL/GenBank/DDBJ databases">
        <title>Bridging the membrane lipid divide: bacteria of the FCB group superphylum have the potential to synthesize archaeal ether lipids.</title>
        <authorList>
            <person name="Villanueva L."/>
            <person name="Von Meijenfeldt F.A.B."/>
            <person name="Westbye A.B."/>
            <person name="Yadav S."/>
            <person name="Hopmans E.C."/>
            <person name="Dutilh B.E."/>
            <person name="Sinninghe Damste J.S."/>
        </authorList>
    </citation>
    <scope>NUCLEOTIDE SEQUENCE [LARGE SCALE GENOMIC DNA]</scope>
    <source>
        <strain evidence="12">NIOZ-UU100</strain>
    </source>
</reference>
<dbReference type="InterPro" id="IPR038135">
    <property type="entry name" value="Methylthiotransferase_N_sf"/>
</dbReference>
<feature type="binding site" evidence="8">
    <location>
        <position position="153"/>
    </location>
    <ligand>
        <name>[4Fe-4S] cluster</name>
        <dbReference type="ChEBI" id="CHEBI:49883"/>
        <label>2</label>
        <note>4Fe-4S-S-AdoMet</note>
    </ligand>
</feature>
<feature type="domain" description="TRAM" evidence="9">
    <location>
        <begin position="372"/>
        <end position="437"/>
    </location>
</feature>
<evidence type="ECO:0000256" key="2">
    <source>
        <dbReference type="ARBA" id="ARBA00022490"/>
    </source>
</evidence>
<evidence type="ECO:0000256" key="1">
    <source>
        <dbReference type="ARBA" id="ARBA00022485"/>
    </source>
</evidence>
<protein>
    <recommendedName>
        <fullName evidence="8">Ribosomal protein uS12 methylthiotransferase RimO</fullName>
        <shortName evidence="8">uS12 MTTase</shortName>
        <shortName evidence="8">uS12 methylthiotransferase</shortName>
        <ecNumber evidence="8">2.8.4.4</ecNumber>
    </recommendedName>
    <alternativeName>
        <fullName evidence="8">Ribosomal protein uS12 (aspartate-C(3))-methylthiotransferase</fullName>
    </alternativeName>
    <alternativeName>
        <fullName evidence="8">Ribosome maturation factor RimO</fullName>
    </alternativeName>
</protein>
<evidence type="ECO:0000256" key="5">
    <source>
        <dbReference type="ARBA" id="ARBA00022723"/>
    </source>
</evidence>
<comment type="similarity">
    <text evidence="8">Belongs to the methylthiotransferase family. RimO subfamily.</text>
</comment>
<dbReference type="PANTHER" id="PTHR43837:SF1">
    <property type="entry name" value="RIBOSOMAL PROTEIN US12 METHYLTHIOTRANSFERASE RIMO"/>
    <property type="match status" value="1"/>
</dbReference>
<keyword evidence="12" id="KW-0687">Ribonucleoprotein</keyword>
<comment type="cofactor">
    <cofactor evidence="8">
        <name>[4Fe-4S] cluster</name>
        <dbReference type="ChEBI" id="CHEBI:49883"/>
    </cofactor>
    <text evidence="8">Binds 2 [4Fe-4S] clusters. One cluster is coordinated with 3 cysteines and an exchangeable S-adenosyl-L-methionine.</text>
</comment>
<dbReference type="Gene3D" id="3.40.50.12160">
    <property type="entry name" value="Methylthiotransferase, N-terminal domain"/>
    <property type="match status" value="1"/>
</dbReference>
<evidence type="ECO:0000259" key="9">
    <source>
        <dbReference type="PROSITE" id="PS50926"/>
    </source>
</evidence>
<dbReference type="PROSITE" id="PS50926">
    <property type="entry name" value="TRAM"/>
    <property type="match status" value="1"/>
</dbReference>
<dbReference type="GO" id="GO:0005840">
    <property type="term" value="C:ribosome"/>
    <property type="evidence" value="ECO:0007669"/>
    <property type="project" value="UniProtKB-KW"/>
</dbReference>
<dbReference type="EC" id="2.8.4.4" evidence="8"/>
<dbReference type="Gene3D" id="2.40.50.140">
    <property type="entry name" value="Nucleic acid-binding proteins"/>
    <property type="match status" value="1"/>
</dbReference>
<feature type="domain" description="Radical SAM core" evidence="11">
    <location>
        <begin position="132"/>
        <end position="369"/>
    </location>
</feature>
<proteinExistence type="inferred from homology"/>
<dbReference type="NCBIfam" id="TIGR01125">
    <property type="entry name" value="30S ribosomal protein S12 methylthiotransferase RimO"/>
    <property type="match status" value="1"/>
</dbReference>
<feature type="binding site" evidence="8">
    <location>
        <position position="150"/>
    </location>
    <ligand>
        <name>[4Fe-4S] cluster</name>
        <dbReference type="ChEBI" id="CHEBI:49883"/>
        <label>2</label>
        <note>4Fe-4S-S-AdoMet</note>
    </ligand>
</feature>
<dbReference type="PROSITE" id="PS51449">
    <property type="entry name" value="MTTASE_N"/>
    <property type="match status" value="1"/>
</dbReference>
<organism evidence="12 13">
    <name type="scientific">Candidatus Thiopontia autotrophica</name>
    <dbReference type="NCBI Taxonomy" id="2841688"/>
    <lineage>
        <taxon>Bacteria</taxon>
        <taxon>Pseudomonadati</taxon>
        <taxon>Pseudomonadota</taxon>
        <taxon>Gammaproteobacteria</taxon>
        <taxon>Candidatus Thiopontia</taxon>
    </lineage>
</organism>
<dbReference type="FunFam" id="3.80.30.20:FF:000001">
    <property type="entry name" value="tRNA-2-methylthio-N(6)-dimethylallyladenosine synthase 2"/>
    <property type="match status" value="1"/>
</dbReference>
<keyword evidence="5 8" id="KW-0479">Metal-binding</keyword>
<keyword evidence="7 8" id="KW-0411">Iron-sulfur</keyword>
<dbReference type="FunFam" id="3.40.50.12160:FF:000002">
    <property type="entry name" value="Ribosomal protein S12 methylthiotransferase RimO"/>
    <property type="match status" value="1"/>
</dbReference>
<dbReference type="InterPro" id="IPR020612">
    <property type="entry name" value="Methylthiotransferase_CS"/>
</dbReference>
<dbReference type="InterPro" id="IPR058240">
    <property type="entry name" value="rSAM_sf"/>
</dbReference>
<dbReference type="InterPro" id="IPR023404">
    <property type="entry name" value="rSAM_horseshoe"/>
</dbReference>
<evidence type="ECO:0000256" key="7">
    <source>
        <dbReference type="ARBA" id="ARBA00023014"/>
    </source>
</evidence>
<feature type="binding site" evidence="8">
    <location>
        <position position="14"/>
    </location>
    <ligand>
        <name>[4Fe-4S] cluster</name>
        <dbReference type="ChEBI" id="CHEBI:49883"/>
        <label>1</label>
    </ligand>
</feature>
<evidence type="ECO:0000313" key="13">
    <source>
        <dbReference type="Proteomes" id="UP000654401"/>
    </source>
</evidence>
<name>A0A8J6P3S7_9GAMM</name>
<accession>A0A8J6P3S7</accession>
<dbReference type="SFLD" id="SFLDF00274">
    <property type="entry name" value="ribosomal_protein_S12_methylth"/>
    <property type="match status" value="1"/>
</dbReference>
<feature type="binding site" evidence="8">
    <location>
        <position position="50"/>
    </location>
    <ligand>
        <name>[4Fe-4S] cluster</name>
        <dbReference type="ChEBI" id="CHEBI:49883"/>
        <label>1</label>
    </ligand>
</feature>
<keyword evidence="1 8" id="KW-0004">4Fe-4S</keyword>
<dbReference type="GO" id="GO:0051539">
    <property type="term" value="F:4 iron, 4 sulfur cluster binding"/>
    <property type="evidence" value="ECO:0007669"/>
    <property type="project" value="UniProtKB-UniRule"/>
</dbReference>
<dbReference type="Proteomes" id="UP000654401">
    <property type="component" value="Unassembled WGS sequence"/>
</dbReference>
<dbReference type="PROSITE" id="PS01278">
    <property type="entry name" value="MTTASE_RADICAL"/>
    <property type="match status" value="1"/>
</dbReference>
<dbReference type="SUPFAM" id="SSF102114">
    <property type="entry name" value="Radical SAM enzymes"/>
    <property type="match status" value="1"/>
</dbReference>
<keyword evidence="4 8" id="KW-0949">S-adenosyl-L-methionine</keyword>
<evidence type="ECO:0000256" key="3">
    <source>
        <dbReference type="ARBA" id="ARBA00022679"/>
    </source>
</evidence>
<evidence type="ECO:0000256" key="6">
    <source>
        <dbReference type="ARBA" id="ARBA00023004"/>
    </source>
</evidence>
<dbReference type="SFLD" id="SFLDG01082">
    <property type="entry name" value="B12-binding_domain_containing"/>
    <property type="match status" value="1"/>
</dbReference>
<feature type="domain" description="MTTase N-terminal" evidence="10">
    <location>
        <begin position="5"/>
        <end position="115"/>
    </location>
</feature>
<evidence type="ECO:0000256" key="4">
    <source>
        <dbReference type="ARBA" id="ARBA00022691"/>
    </source>
</evidence>
<dbReference type="InterPro" id="IPR013848">
    <property type="entry name" value="Methylthiotransferase_N"/>
</dbReference>
<keyword evidence="3 8" id="KW-0808">Transferase</keyword>
<dbReference type="PANTHER" id="PTHR43837">
    <property type="entry name" value="RIBOSOMAL PROTEIN S12 METHYLTHIOTRANSFERASE RIMO"/>
    <property type="match status" value="1"/>
</dbReference>
<dbReference type="SFLD" id="SFLDS00029">
    <property type="entry name" value="Radical_SAM"/>
    <property type="match status" value="1"/>
</dbReference>
<dbReference type="GO" id="GO:0046872">
    <property type="term" value="F:metal ion binding"/>
    <property type="evidence" value="ECO:0007669"/>
    <property type="project" value="UniProtKB-KW"/>
</dbReference>
<dbReference type="Pfam" id="PF18693">
    <property type="entry name" value="TRAM_2"/>
    <property type="match status" value="1"/>
</dbReference>
<dbReference type="InterPro" id="IPR006638">
    <property type="entry name" value="Elp3/MiaA/NifB-like_rSAM"/>
</dbReference>
<dbReference type="NCBIfam" id="TIGR00089">
    <property type="entry name" value="MiaB/RimO family radical SAM methylthiotransferase"/>
    <property type="match status" value="1"/>
</dbReference>
<dbReference type="GO" id="GO:0103039">
    <property type="term" value="F:protein methylthiotransferase activity"/>
    <property type="evidence" value="ECO:0007669"/>
    <property type="project" value="UniProtKB-EC"/>
</dbReference>
<evidence type="ECO:0000259" key="10">
    <source>
        <dbReference type="PROSITE" id="PS51449"/>
    </source>
</evidence>
<comment type="function">
    <text evidence="8">Catalyzes the methylthiolation of an aspartic acid residue of ribosomal protein uS12.</text>
</comment>
<comment type="subcellular location">
    <subcellularLocation>
        <location evidence="8">Cytoplasm</location>
    </subcellularLocation>
</comment>
<keyword evidence="6 8" id="KW-0408">Iron</keyword>
<feature type="binding site" evidence="8">
    <location>
        <position position="79"/>
    </location>
    <ligand>
        <name>[4Fe-4S] cluster</name>
        <dbReference type="ChEBI" id="CHEBI:49883"/>
        <label>1</label>
    </ligand>
</feature>
<dbReference type="GO" id="GO:0035599">
    <property type="term" value="F:aspartic acid methylthiotransferase activity"/>
    <property type="evidence" value="ECO:0007669"/>
    <property type="project" value="TreeGrafter"/>
</dbReference>